<evidence type="ECO:0000313" key="4">
    <source>
        <dbReference type="EMBL" id="TFF83322.1"/>
    </source>
</evidence>
<feature type="transmembrane region" description="Helical" evidence="1">
    <location>
        <begin position="12"/>
        <end position="33"/>
    </location>
</feature>
<reference evidence="4 6" key="1">
    <citation type="submission" date="2018-06" db="EMBL/GenBank/DDBJ databases">
        <title>Occurrence of a novel blaKPC-2- and qnrS2- harbouring IncP6 plasmid from Aeromonas taiwanensis isolates recovered from the river sediments.</title>
        <authorList>
            <person name="Zheng B."/>
            <person name="Yu X."/>
            <person name="Xiao Y."/>
        </authorList>
    </citation>
    <scope>NUCLEOTIDE SEQUENCE [LARGE SCALE GENOMIC DNA]</scope>
    <source>
        <strain evidence="3 5">1713</strain>
        <strain evidence="4 6">198</strain>
    </source>
</reference>
<protein>
    <submittedName>
        <fullName evidence="4">EamA family transporter</fullName>
    </submittedName>
</protein>
<dbReference type="InterPro" id="IPR037185">
    <property type="entry name" value="EmrE-like"/>
</dbReference>
<dbReference type="InterPro" id="IPR000620">
    <property type="entry name" value="EamA_dom"/>
</dbReference>
<dbReference type="PANTHER" id="PTHR22911:SF137">
    <property type="entry name" value="SOLUTE CARRIER FAMILY 35 MEMBER G2-RELATED"/>
    <property type="match status" value="1"/>
</dbReference>
<dbReference type="AlphaFoldDB" id="A0A5F0KFF1"/>
<name>A0A5F0KFF1_9GAMM</name>
<dbReference type="Proteomes" id="UP000297720">
    <property type="component" value="Unassembled WGS sequence"/>
</dbReference>
<gene>
    <name evidence="3" type="ORF">DRM93_01100</name>
    <name evidence="4" type="ORF">DRM94_01100</name>
</gene>
<evidence type="ECO:0000313" key="6">
    <source>
        <dbReference type="Proteomes" id="UP000297914"/>
    </source>
</evidence>
<dbReference type="PANTHER" id="PTHR22911">
    <property type="entry name" value="ACYL-MALONYL CONDENSING ENZYME-RELATED"/>
    <property type="match status" value="1"/>
</dbReference>
<keyword evidence="1" id="KW-1133">Transmembrane helix</keyword>
<comment type="caution">
    <text evidence="4">The sequence shown here is derived from an EMBL/GenBank/DDBJ whole genome shotgun (WGS) entry which is preliminary data.</text>
</comment>
<keyword evidence="1" id="KW-0472">Membrane</keyword>
<dbReference type="Proteomes" id="UP000297914">
    <property type="component" value="Unassembled WGS sequence"/>
</dbReference>
<keyword evidence="1" id="KW-0812">Transmembrane</keyword>
<dbReference type="FunFam" id="1.10.3730.20:FF:000009">
    <property type="entry name" value="EamA family transporter"/>
    <property type="match status" value="1"/>
</dbReference>
<evidence type="ECO:0000313" key="5">
    <source>
        <dbReference type="Proteomes" id="UP000297720"/>
    </source>
</evidence>
<dbReference type="EMBL" id="QORK01000002">
    <property type="protein sequence ID" value="TFF83322.1"/>
    <property type="molecule type" value="Genomic_DNA"/>
</dbReference>
<dbReference type="SUPFAM" id="SSF103481">
    <property type="entry name" value="Multidrug resistance efflux transporter EmrE"/>
    <property type="match status" value="1"/>
</dbReference>
<feature type="transmembrane region" description="Helical" evidence="1">
    <location>
        <begin position="128"/>
        <end position="146"/>
    </location>
</feature>
<feature type="transmembrane region" description="Helical" evidence="1">
    <location>
        <begin position="40"/>
        <end position="59"/>
    </location>
</feature>
<dbReference type="EMBL" id="QORL01000002">
    <property type="protein sequence ID" value="TFF80797.1"/>
    <property type="molecule type" value="Genomic_DNA"/>
</dbReference>
<dbReference type="Gene3D" id="1.10.3730.20">
    <property type="match status" value="1"/>
</dbReference>
<accession>A0A5F0KFF1</accession>
<feature type="transmembrane region" description="Helical" evidence="1">
    <location>
        <begin position="103"/>
        <end position="122"/>
    </location>
</feature>
<dbReference type="GO" id="GO:0016020">
    <property type="term" value="C:membrane"/>
    <property type="evidence" value="ECO:0007669"/>
    <property type="project" value="InterPro"/>
</dbReference>
<evidence type="ECO:0000256" key="1">
    <source>
        <dbReference type="SAM" id="Phobius"/>
    </source>
</evidence>
<sequence>MSDSSIVTLNWFGWALLSAFFAALTAIFAKVGVAQINADLATLIRTGLIFLLLCLYVTATRQWSNPLTLPAHSWLFLGLSGLATGASWLCYFRALQLGTAAQVAPIDKFSLVLVVIFAVLFLGERPSLREWLGIALIASGVMVLALKEP</sequence>
<dbReference type="OrthoDB" id="9806718at2"/>
<feature type="domain" description="EamA" evidence="2">
    <location>
        <begin position="11"/>
        <end position="144"/>
    </location>
</feature>
<evidence type="ECO:0000313" key="3">
    <source>
        <dbReference type="EMBL" id="TFF80797.1"/>
    </source>
</evidence>
<dbReference type="Pfam" id="PF00892">
    <property type="entry name" value="EamA"/>
    <property type="match status" value="1"/>
</dbReference>
<keyword evidence="5" id="KW-1185">Reference proteome</keyword>
<feature type="transmembrane region" description="Helical" evidence="1">
    <location>
        <begin position="71"/>
        <end position="91"/>
    </location>
</feature>
<dbReference type="RefSeq" id="WP_134694338.1">
    <property type="nucleotide sequence ID" value="NZ_JAAKQZ010000002.1"/>
</dbReference>
<organism evidence="4 6">
    <name type="scientific">Aeromonas taiwanensis</name>
    <dbReference type="NCBI Taxonomy" id="633417"/>
    <lineage>
        <taxon>Bacteria</taxon>
        <taxon>Pseudomonadati</taxon>
        <taxon>Pseudomonadota</taxon>
        <taxon>Gammaproteobacteria</taxon>
        <taxon>Aeromonadales</taxon>
        <taxon>Aeromonadaceae</taxon>
        <taxon>Aeromonas</taxon>
    </lineage>
</organism>
<proteinExistence type="predicted"/>
<evidence type="ECO:0000259" key="2">
    <source>
        <dbReference type="Pfam" id="PF00892"/>
    </source>
</evidence>